<gene>
    <name evidence="1" type="primary">Nfu_g_1_006010</name>
</gene>
<name>A0A1A7Z2J7_9TELE</name>
<reference evidence="1" key="1">
    <citation type="submission" date="2016-05" db="EMBL/GenBank/DDBJ databases">
        <authorList>
            <person name="Lavstsen T."/>
            <person name="Jespersen J.S."/>
        </authorList>
    </citation>
    <scope>NUCLEOTIDE SEQUENCE</scope>
    <source>
        <tissue evidence="1">Brain</tissue>
    </source>
</reference>
<sequence>LYTNMFNEWIMGWSYWLLGLDSFKPPINCTPYVVVLGNTAEEYPPRNRKVSGLIPAQSVADVSLGKTLKEQLNPKITFSLLINGIIGSLPM</sequence>
<accession>A0A1A7Z2J7</accession>
<feature type="non-terminal residue" evidence="1">
    <location>
        <position position="91"/>
    </location>
</feature>
<organism evidence="1">
    <name type="scientific">Iconisemion striatum</name>
    <dbReference type="NCBI Taxonomy" id="60296"/>
    <lineage>
        <taxon>Eukaryota</taxon>
        <taxon>Metazoa</taxon>
        <taxon>Chordata</taxon>
        <taxon>Craniata</taxon>
        <taxon>Vertebrata</taxon>
        <taxon>Euteleostomi</taxon>
        <taxon>Actinopterygii</taxon>
        <taxon>Neopterygii</taxon>
        <taxon>Teleostei</taxon>
        <taxon>Neoteleostei</taxon>
        <taxon>Acanthomorphata</taxon>
        <taxon>Ovalentaria</taxon>
        <taxon>Atherinomorphae</taxon>
        <taxon>Cyprinodontiformes</taxon>
        <taxon>Nothobranchiidae</taxon>
        <taxon>Iconisemion</taxon>
    </lineage>
</organism>
<proteinExistence type="predicted"/>
<feature type="non-terminal residue" evidence="1">
    <location>
        <position position="1"/>
    </location>
</feature>
<evidence type="ECO:0000313" key="1">
    <source>
        <dbReference type="EMBL" id="SBP36400.1"/>
    </source>
</evidence>
<dbReference type="AlphaFoldDB" id="A0A1A7Z2J7"/>
<protein>
    <submittedName>
        <fullName evidence="1">Uncharacterized protein</fullName>
    </submittedName>
</protein>
<reference evidence="1" key="2">
    <citation type="submission" date="2016-06" db="EMBL/GenBank/DDBJ databases">
        <title>The genome of a short-lived fish provides insights into sex chromosome evolution and the genetic control of aging.</title>
        <authorList>
            <person name="Reichwald K."/>
            <person name="Felder M."/>
            <person name="Petzold A."/>
            <person name="Koch P."/>
            <person name="Groth M."/>
            <person name="Platzer M."/>
        </authorList>
    </citation>
    <scope>NUCLEOTIDE SEQUENCE</scope>
    <source>
        <tissue evidence="1">Brain</tissue>
    </source>
</reference>
<dbReference type="EMBL" id="HADX01014168">
    <property type="protein sequence ID" value="SBP36400.1"/>
    <property type="molecule type" value="Transcribed_RNA"/>
</dbReference>